<dbReference type="EMBL" id="CAFBMF010000100">
    <property type="protein sequence ID" value="CAB4907733.1"/>
    <property type="molecule type" value="Genomic_DNA"/>
</dbReference>
<feature type="domain" description="AB hydrolase-1" evidence="4">
    <location>
        <begin position="114"/>
        <end position="488"/>
    </location>
</feature>
<gene>
    <name evidence="5" type="ORF">UFOPK2658_00697</name>
    <name evidence="6" type="ORF">UFOPK2880_01491</name>
    <name evidence="7" type="ORF">UFOPK3304_01498</name>
    <name evidence="8" type="ORF">UFOPK3494_01317</name>
</gene>
<evidence type="ECO:0000313" key="5">
    <source>
        <dbReference type="EMBL" id="CAB4716071.1"/>
    </source>
</evidence>
<dbReference type="SUPFAM" id="SSF53474">
    <property type="entry name" value="alpha/beta-Hydrolases"/>
    <property type="match status" value="1"/>
</dbReference>
<dbReference type="InterPro" id="IPR000073">
    <property type="entry name" value="AB_hydrolase_1"/>
</dbReference>
<evidence type="ECO:0000256" key="3">
    <source>
        <dbReference type="ARBA" id="ARBA00022801"/>
    </source>
</evidence>
<dbReference type="EMBL" id="CAEZYH010000020">
    <property type="protein sequence ID" value="CAB4716071.1"/>
    <property type="molecule type" value="Genomic_DNA"/>
</dbReference>
<dbReference type="Gene3D" id="3.40.50.1820">
    <property type="entry name" value="alpha/beta hydrolase"/>
    <property type="match status" value="1"/>
</dbReference>
<dbReference type="EMBL" id="CAEZZP010000116">
    <property type="protein sequence ID" value="CAB4781775.1"/>
    <property type="molecule type" value="Genomic_DNA"/>
</dbReference>
<name>A0A6J6WE86_9ZZZZ</name>
<evidence type="ECO:0000313" key="7">
    <source>
        <dbReference type="EMBL" id="CAB4879404.1"/>
    </source>
</evidence>
<dbReference type="GO" id="GO:0016787">
    <property type="term" value="F:hydrolase activity"/>
    <property type="evidence" value="ECO:0007669"/>
    <property type="project" value="UniProtKB-KW"/>
</dbReference>
<accession>A0A6J6WE86</accession>
<keyword evidence="2" id="KW-0732">Signal</keyword>
<dbReference type="PANTHER" id="PTHR43248:SF29">
    <property type="entry name" value="TRIPEPTIDYL AMINOPEPTIDASE"/>
    <property type="match status" value="1"/>
</dbReference>
<dbReference type="InterPro" id="IPR029058">
    <property type="entry name" value="AB_hydrolase_fold"/>
</dbReference>
<evidence type="ECO:0000313" key="6">
    <source>
        <dbReference type="EMBL" id="CAB4781775.1"/>
    </source>
</evidence>
<dbReference type="PROSITE" id="PS51257">
    <property type="entry name" value="PROKAR_LIPOPROTEIN"/>
    <property type="match status" value="1"/>
</dbReference>
<evidence type="ECO:0000256" key="2">
    <source>
        <dbReference type="ARBA" id="ARBA00022729"/>
    </source>
</evidence>
<evidence type="ECO:0000256" key="1">
    <source>
        <dbReference type="ARBA" id="ARBA00010088"/>
    </source>
</evidence>
<protein>
    <submittedName>
        <fullName evidence="6">Unannotated protein</fullName>
    </submittedName>
</protein>
<evidence type="ECO:0000259" key="4">
    <source>
        <dbReference type="Pfam" id="PF00561"/>
    </source>
</evidence>
<proteinExistence type="inferred from homology"/>
<dbReference type="EMBL" id="CAFBLJ010000100">
    <property type="protein sequence ID" value="CAB4879404.1"/>
    <property type="molecule type" value="Genomic_DNA"/>
</dbReference>
<dbReference type="Pfam" id="PF00561">
    <property type="entry name" value="Abhydrolase_1"/>
    <property type="match status" value="1"/>
</dbReference>
<organism evidence="6">
    <name type="scientific">freshwater metagenome</name>
    <dbReference type="NCBI Taxonomy" id="449393"/>
    <lineage>
        <taxon>unclassified sequences</taxon>
        <taxon>metagenomes</taxon>
        <taxon>ecological metagenomes</taxon>
    </lineage>
</organism>
<reference evidence="6" key="1">
    <citation type="submission" date="2020-05" db="EMBL/GenBank/DDBJ databases">
        <authorList>
            <person name="Chiriac C."/>
            <person name="Salcher M."/>
            <person name="Ghai R."/>
            <person name="Kavagutti S V."/>
        </authorList>
    </citation>
    <scope>NUCLEOTIDE SEQUENCE</scope>
</reference>
<dbReference type="InterPro" id="IPR051601">
    <property type="entry name" value="Serine_prot/Carboxylest_S33"/>
</dbReference>
<sequence length="516" mass="54623">MKRSLSPAAAIFLTFGFAATACSGGSNIEVVSQDTAVSNTATSDAPDNSVVQSNGMYSTADFATPTISWDSCGDGLECGYIDVPINYSDVKSKTTSLYVVKHAATDATARIGSLLVNPGGPGFGGSFLAESADNIYSQAILSSFDIIGWDPRGTGQSIPAIDCTDDYDHFFASGDITPDTPQERADSVASSEEFTKDCFDKSGDILPYAGTNNVARDMDMIRRALGEDKISYFGFSYGSELGATWTTMFPDTVRAAVLDGASDPNADELLSVLQQNKGFEDSIATFLAKCSDDSTCAFYNGGNAEGAFDDLMAQLDENPIATSSGRPDLTRGMALTAVSEAMYSDSYWSTLESALASAQDGDGTGLLALYDEYFQRQPDGTYGNELEAFLNILCADSPERKTIEEADALVPQYQANAPRLSPGTTGDYTCVFWPKAIDPRIKITGAGAGPIVVIGTTGDPATPLDSTRNMVKALEEGRLIVVTADQHTGYGLNSCVNDAVDSYLIDLQAPDGELDC</sequence>
<comment type="similarity">
    <text evidence="1">Belongs to the peptidase S33 family.</text>
</comment>
<dbReference type="PANTHER" id="PTHR43248">
    <property type="entry name" value="2-SUCCINYL-6-HYDROXY-2,4-CYCLOHEXADIENE-1-CARBOXYLATE SYNTHASE"/>
    <property type="match status" value="1"/>
</dbReference>
<dbReference type="AlphaFoldDB" id="A0A6J6WE86"/>
<evidence type="ECO:0000313" key="8">
    <source>
        <dbReference type="EMBL" id="CAB4907733.1"/>
    </source>
</evidence>
<keyword evidence="3" id="KW-0378">Hydrolase</keyword>